<evidence type="ECO:0000313" key="1">
    <source>
        <dbReference type="EMBL" id="GMS93076.1"/>
    </source>
</evidence>
<evidence type="ECO:0008006" key="3">
    <source>
        <dbReference type="Google" id="ProtNLM"/>
    </source>
</evidence>
<feature type="non-terminal residue" evidence="1">
    <location>
        <position position="1"/>
    </location>
</feature>
<comment type="caution">
    <text evidence="1">The sequence shown here is derived from an EMBL/GenBank/DDBJ whole genome shotgun (WGS) entry which is preliminary data.</text>
</comment>
<keyword evidence="2" id="KW-1185">Reference proteome</keyword>
<organism evidence="1 2">
    <name type="scientific">Pristionchus entomophagus</name>
    <dbReference type="NCBI Taxonomy" id="358040"/>
    <lineage>
        <taxon>Eukaryota</taxon>
        <taxon>Metazoa</taxon>
        <taxon>Ecdysozoa</taxon>
        <taxon>Nematoda</taxon>
        <taxon>Chromadorea</taxon>
        <taxon>Rhabditida</taxon>
        <taxon>Rhabditina</taxon>
        <taxon>Diplogasteromorpha</taxon>
        <taxon>Diplogasteroidea</taxon>
        <taxon>Neodiplogasteridae</taxon>
        <taxon>Pristionchus</taxon>
    </lineage>
</organism>
<proteinExistence type="predicted"/>
<sequence length="83" mass="9392">QEQFFTQRIANDRMNALKGDNLVINNITFGLCQRIDGFCEGYNPTTLKSYTQGGIHLNAYAYALLEPTYRASIDRVLDIASRT</sequence>
<protein>
    <recommendedName>
        <fullName evidence="3">Esterase</fullName>
    </recommendedName>
</protein>
<gene>
    <name evidence="1" type="ORF">PENTCL1PPCAC_15251</name>
</gene>
<reference evidence="1" key="1">
    <citation type="submission" date="2023-10" db="EMBL/GenBank/DDBJ databases">
        <title>Genome assembly of Pristionchus species.</title>
        <authorList>
            <person name="Yoshida K."/>
            <person name="Sommer R.J."/>
        </authorList>
    </citation>
    <scope>NUCLEOTIDE SEQUENCE</scope>
    <source>
        <strain evidence="1">RS0144</strain>
    </source>
</reference>
<dbReference type="Proteomes" id="UP001432027">
    <property type="component" value="Unassembled WGS sequence"/>
</dbReference>
<dbReference type="EMBL" id="BTSX01000004">
    <property type="protein sequence ID" value="GMS93076.1"/>
    <property type="molecule type" value="Genomic_DNA"/>
</dbReference>
<dbReference type="AlphaFoldDB" id="A0AAV5TBZ3"/>
<name>A0AAV5TBZ3_9BILA</name>
<accession>A0AAV5TBZ3</accession>
<evidence type="ECO:0000313" key="2">
    <source>
        <dbReference type="Proteomes" id="UP001432027"/>
    </source>
</evidence>